<sequence>MKKKWAILLSVVCLVVLGGIVYYSFYYKEHFYGSVGGVFLAEEYEEKYKDVVRDINVHKTRYDKLLITHEIDLDGGSLTFELYDPNNRLIKSGKVTNGQIYAEKLELPPIKGEWRVEYHTNAQTNGQYNLTLESSD</sequence>
<dbReference type="Proteomes" id="UP000717624">
    <property type="component" value="Unassembled WGS sequence"/>
</dbReference>
<accession>A0A939BWY6</accession>
<dbReference type="RefSeq" id="WP_204520103.1">
    <property type="nucleotide sequence ID" value="NZ_BAABIN010000030.1"/>
</dbReference>
<evidence type="ECO:0000313" key="1">
    <source>
        <dbReference type="EMBL" id="MBM7592291.1"/>
    </source>
</evidence>
<comment type="caution">
    <text evidence="1">The sequence shown here is derived from an EMBL/GenBank/DDBJ whole genome shotgun (WGS) entry which is preliminary data.</text>
</comment>
<proteinExistence type="predicted"/>
<name>A0A939BWY6_9BACL</name>
<keyword evidence="2" id="KW-1185">Reference proteome</keyword>
<organism evidence="1 2">
    <name type="scientific">Brevibacillus fulvus</name>
    <dbReference type="NCBI Taxonomy" id="1125967"/>
    <lineage>
        <taxon>Bacteria</taxon>
        <taxon>Bacillati</taxon>
        <taxon>Bacillota</taxon>
        <taxon>Bacilli</taxon>
        <taxon>Bacillales</taxon>
        <taxon>Paenibacillaceae</taxon>
        <taxon>Brevibacillus</taxon>
    </lineage>
</organism>
<dbReference type="AlphaFoldDB" id="A0A939BWY6"/>
<protein>
    <submittedName>
        <fullName evidence="1">Uncharacterized protein</fullName>
    </submittedName>
</protein>
<gene>
    <name evidence="1" type="ORF">JOD01_003953</name>
</gene>
<dbReference type="EMBL" id="JAFBEB010000023">
    <property type="protein sequence ID" value="MBM7592291.1"/>
    <property type="molecule type" value="Genomic_DNA"/>
</dbReference>
<reference evidence="1" key="1">
    <citation type="submission" date="2021-01" db="EMBL/GenBank/DDBJ databases">
        <title>Genomic Encyclopedia of Type Strains, Phase IV (KMG-IV): sequencing the most valuable type-strain genomes for metagenomic binning, comparative biology and taxonomic classification.</title>
        <authorList>
            <person name="Goeker M."/>
        </authorList>
    </citation>
    <scope>NUCLEOTIDE SEQUENCE</scope>
    <source>
        <strain evidence="1">DSM 25523</strain>
    </source>
</reference>
<evidence type="ECO:0000313" key="2">
    <source>
        <dbReference type="Proteomes" id="UP000717624"/>
    </source>
</evidence>